<dbReference type="Pfam" id="PF05684">
    <property type="entry name" value="DUF819"/>
    <property type="match status" value="1"/>
</dbReference>
<feature type="transmembrane region" description="Helical" evidence="1">
    <location>
        <begin position="290"/>
        <end position="308"/>
    </location>
</feature>
<feature type="transmembrane region" description="Helical" evidence="1">
    <location>
        <begin position="315"/>
        <end position="334"/>
    </location>
</feature>
<gene>
    <name evidence="2" type="ORF">FYJ74_09595</name>
</gene>
<dbReference type="EMBL" id="VUNH01000010">
    <property type="protein sequence ID" value="MST56283.1"/>
    <property type="molecule type" value="Genomic_DNA"/>
</dbReference>
<feature type="transmembrane region" description="Helical" evidence="1">
    <location>
        <begin position="217"/>
        <end position="239"/>
    </location>
</feature>
<feature type="transmembrane region" description="Helical" evidence="1">
    <location>
        <begin position="374"/>
        <end position="396"/>
    </location>
</feature>
<proteinExistence type="predicted"/>
<keyword evidence="1" id="KW-0472">Membrane</keyword>
<dbReference type="PANTHER" id="PTHR34289">
    <property type="entry name" value="PROTEIN, PUTATIVE (DUF819)-RELATED"/>
    <property type="match status" value="1"/>
</dbReference>
<feature type="transmembrane region" description="Helical" evidence="1">
    <location>
        <begin position="65"/>
        <end position="81"/>
    </location>
</feature>
<reference evidence="2 3" key="1">
    <citation type="submission" date="2019-08" db="EMBL/GenBank/DDBJ databases">
        <title>In-depth cultivation of the pig gut microbiome towards novel bacterial diversity and tailored functional studies.</title>
        <authorList>
            <person name="Wylensek D."/>
            <person name="Hitch T.C.A."/>
            <person name="Clavel T."/>
        </authorList>
    </citation>
    <scope>NUCLEOTIDE SEQUENCE [LARGE SCALE GENOMIC DNA]</scope>
    <source>
        <strain evidence="2 3">SM-530-WT-4B</strain>
    </source>
</reference>
<evidence type="ECO:0000313" key="3">
    <source>
        <dbReference type="Proteomes" id="UP000473699"/>
    </source>
</evidence>
<keyword evidence="1" id="KW-0812">Transmembrane</keyword>
<keyword evidence="3" id="KW-1185">Reference proteome</keyword>
<dbReference type="PANTHER" id="PTHR34289:SF8">
    <property type="entry name" value="DUF819 DOMAIN-CONTAINING PROTEIN"/>
    <property type="match status" value="1"/>
</dbReference>
<keyword evidence="1" id="KW-1133">Transmembrane helix</keyword>
<sequence>MSFISADDTWGLWAVMVGVASLSIWLEQTYRWAGKVTGCVLALLMMMILANFQVIPTDAPAYDNVWNYAVPLAVPLLLFNCDIRTIGRETGKLLIVFLLSAAGTAAGALLGAFALGKYVPELKAFAAMFAGTYTGGSVNFTAMADAFLTDKKLISAGVVADNLLMAIYFFVLIAIPGIVWFRTHYKHPLVDKVESGAASANAAADYWKPKPVGLKHIAFNFAAATIIVAVSRTLAAYFSRTIPAASTALSIANQLLGNQYLVMTTVTMILATSFPGAFSNAPGASETGTFLIYIFFGVIGASASIMEIVSSSPILFAYAGVVIVMNMIVTFFFGRLFRFNLEDLIIASNANVGGPTTAAAMAISKGWFDLVGPALLVGTLGYVLGSYLGVIVANVVG</sequence>
<organism evidence="2 3">
    <name type="scientific">Pyramidobacter porci</name>
    <dbReference type="NCBI Taxonomy" id="2605789"/>
    <lineage>
        <taxon>Bacteria</taxon>
        <taxon>Thermotogati</taxon>
        <taxon>Synergistota</taxon>
        <taxon>Synergistia</taxon>
        <taxon>Synergistales</taxon>
        <taxon>Dethiosulfovibrionaceae</taxon>
        <taxon>Pyramidobacter</taxon>
    </lineage>
</organism>
<dbReference type="RefSeq" id="WP_154529363.1">
    <property type="nucleotide sequence ID" value="NZ_VUNH01000010.1"/>
</dbReference>
<feature type="transmembrane region" description="Helical" evidence="1">
    <location>
        <begin position="12"/>
        <end position="29"/>
    </location>
</feature>
<dbReference type="InterPro" id="IPR008537">
    <property type="entry name" value="DUF819"/>
</dbReference>
<feature type="transmembrane region" description="Helical" evidence="1">
    <location>
        <begin position="163"/>
        <end position="181"/>
    </location>
</feature>
<comment type="caution">
    <text evidence="2">The sequence shown here is derived from an EMBL/GenBank/DDBJ whole genome shotgun (WGS) entry which is preliminary data.</text>
</comment>
<accession>A0A6L5YDW6</accession>
<name>A0A6L5YDW6_9BACT</name>
<evidence type="ECO:0000256" key="1">
    <source>
        <dbReference type="SAM" id="Phobius"/>
    </source>
</evidence>
<dbReference type="Proteomes" id="UP000473699">
    <property type="component" value="Unassembled WGS sequence"/>
</dbReference>
<feature type="transmembrane region" description="Helical" evidence="1">
    <location>
        <begin position="93"/>
        <end position="116"/>
    </location>
</feature>
<feature type="transmembrane region" description="Helical" evidence="1">
    <location>
        <begin position="260"/>
        <end position="278"/>
    </location>
</feature>
<feature type="transmembrane region" description="Helical" evidence="1">
    <location>
        <begin position="36"/>
        <end position="53"/>
    </location>
</feature>
<feature type="transmembrane region" description="Helical" evidence="1">
    <location>
        <begin position="122"/>
        <end position="142"/>
    </location>
</feature>
<dbReference type="AlphaFoldDB" id="A0A6L5YDW6"/>
<protein>
    <submittedName>
        <fullName evidence="2">DUF819 domain-containing protein</fullName>
    </submittedName>
</protein>
<evidence type="ECO:0000313" key="2">
    <source>
        <dbReference type="EMBL" id="MST56283.1"/>
    </source>
</evidence>